<keyword evidence="11" id="KW-1185">Reference proteome</keyword>
<evidence type="ECO:0000256" key="3">
    <source>
        <dbReference type="ARBA" id="ARBA00022448"/>
    </source>
</evidence>
<protein>
    <submittedName>
        <fullName evidence="10">EamA family transporter RarD</fullName>
    </submittedName>
</protein>
<feature type="transmembrane region" description="Helical" evidence="8">
    <location>
        <begin position="278"/>
        <end position="296"/>
    </location>
</feature>
<feature type="transmembrane region" description="Helical" evidence="8">
    <location>
        <begin position="155"/>
        <end position="172"/>
    </location>
</feature>
<feature type="transmembrane region" description="Helical" evidence="8">
    <location>
        <begin position="12"/>
        <end position="32"/>
    </location>
</feature>
<dbReference type="PANTHER" id="PTHR22911">
    <property type="entry name" value="ACYL-MALONYL CONDENSING ENZYME-RELATED"/>
    <property type="match status" value="1"/>
</dbReference>
<keyword evidence="3" id="KW-0813">Transport</keyword>
<evidence type="ECO:0000313" key="11">
    <source>
        <dbReference type="Proteomes" id="UP001165580"/>
    </source>
</evidence>
<dbReference type="InterPro" id="IPR037185">
    <property type="entry name" value="EmrE-like"/>
</dbReference>
<evidence type="ECO:0000256" key="4">
    <source>
        <dbReference type="ARBA" id="ARBA00022475"/>
    </source>
</evidence>
<evidence type="ECO:0000256" key="5">
    <source>
        <dbReference type="ARBA" id="ARBA00022692"/>
    </source>
</evidence>
<dbReference type="PANTHER" id="PTHR22911:SF137">
    <property type="entry name" value="SOLUTE CARRIER FAMILY 35 MEMBER G2-RELATED"/>
    <property type="match status" value="1"/>
</dbReference>
<evidence type="ECO:0000256" key="2">
    <source>
        <dbReference type="ARBA" id="ARBA00007362"/>
    </source>
</evidence>
<feature type="transmembrane region" description="Helical" evidence="8">
    <location>
        <begin position="133"/>
        <end position="149"/>
    </location>
</feature>
<evidence type="ECO:0000313" key="10">
    <source>
        <dbReference type="EMBL" id="MCS5714819.1"/>
    </source>
</evidence>
<keyword evidence="6 8" id="KW-1133">Transmembrane helix</keyword>
<evidence type="ECO:0000256" key="6">
    <source>
        <dbReference type="ARBA" id="ARBA00022989"/>
    </source>
</evidence>
<sequence length="301" mass="32460">MPDRSAPAQAFRAGLLYAVGAYVLWGVFPLYFLLMQPAGAFEIVAWRILFSLVFCAVLLTATRGWRPFLAIARQPRLLLLMGLAGLLIYVNWQTYILGTLSGQVVETSLGYFINPIVTVLLSVLVLHEKLRMLQWTAIGIALVAVLVLAVGHGSVPWLALVLAGSFGTYGLVKKHVGPRVDAVSGLSLETAWLAPLATVQLIIVAVLPGGIVFGTVSPLHTGLMLLSGVATAVPLLMFASATRRLPLAYVGFIQFVAPLLQFAIGVFVLHEPMPPERWAGFAVVWVAVLVLVVDMARAARR</sequence>
<feature type="transmembrane region" description="Helical" evidence="8">
    <location>
        <begin position="109"/>
        <end position="126"/>
    </location>
</feature>
<dbReference type="NCBIfam" id="TIGR00688">
    <property type="entry name" value="rarD"/>
    <property type="match status" value="1"/>
</dbReference>
<accession>A0ABT2GF15</accession>
<keyword evidence="5 8" id="KW-0812">Transmembrane</keyword>
<evidence type="ECO:0000256" key="7">
    <source>
        <dbReference type="ARBA" id="ARBA00023136"/>
    </source>
</evidence>
<feature type="transmembrane region" description="Helical" evidence="8">
    <location>
        <begin position="77"/>
        <end position="97"/>
    </location>
</feature>
<dbReference type="InterPro" id="IPR000620">
    <property type="entry name" value="EamA_dom"/>
</dbReference>
<comment type="subcellular location">
    <subcellularLocation>
        <location evidence="1">Cell membrane</location>
        <topology evidence="1">Multi-pass membrane protein</topology>
    </subcellularLocation>
</comment>
<keyword evidence="4" id="KW-1003">Cell membrane</keyword>
<evidence type="ECO:0000256" key="1">
    <source>
        <dbReference type="ARBA" id="ARBA00004651"/>
    </source>
</evidence>
<evidence type="ECO:0000259" key="9">
    <source>
        <dbReference type="Pfam" id="PF00892"/>
    </source>
</evidence>
<dbReference type="Proteomes" id="UP001165580">
    <property type="component" value="Unassembled WGS sequence"/>
</dbReference>
<proteinExistence type="inferred from homology"/>
<dbReference type="EMBL" id="JANTEZ010000003">
    <property type="protein sequence ID" value="MCS5714819.1"/>
    <property type="molecule type" value="Genomic_DNA"/>
</dbReference>
<comment type="similarity">
    <text evidence="2">Belongs to the EamA transporter family.</text>
</comment>
<organism evidence="10 11">
    <name type="scientific">Herbiconiux gentiana</name>
    <dbReference type="NCBI Taxonomy" id="2970912"/>
    <lineage>
        <taxon>Bacteria</taxon>
        <taxon>Bacillati</taxon>
        <taxon>Actinomycetota</taxon>
        <taxon>Actinomycetes</taxon>
        <taxon>Micrococcales</taxon>
        <taxon>Microbacteriaceae</taxon>
        <taxon>Herbiconiux</taxon>
    </lineage>
</organism>
<keyword evidence="7 8" id="KW-0472">Membrane</keyword>
<dbReference type="RefSeq" id="WP_259486329.1">
    <property type="nucleotide sequence ID" value="NZ_JANTEZ010000003.1"/>
</dbReference>
<feature type="transmembrane region" description="Helical" evidence="8">
    <location>
        <begin position="192"/>
        <end position="213"/>
    </location>
</feature>
<feature type="domain" description="EamA" evidence="9">
    <location>
        <begin position="13"/>
        <end position="148"/>
    </location>
</feature>
<reference evidence="10" key="1">
    <citation type="submission" date="2022-08" db="EMBL/GenBank/DDBJ databases">
        <authorList>
            <person name="Deng Y."/>
            <person name="Han X.-F."/>
            <person name="Zhang Y.-Q."/>
        </authorList>
    </citation>
    <scope>NUCLEOTIDE SEQUENCE</scope>
    <source>
        <strain evidence="10">CPCC 205716</strain>
    </source>
</reference>
<evidence type="ECO:0000256" key="8">
    <source>
        <dbReference type="SAM" id="Phobius"/>
    </source>
</evidence>
<gene>
    <name evidence="10" type="primary">rarD</name>
    <name evidence="10" type="ORF">NVV95_09675</name>
</gene>
<comment type="caution">
    <text evidence="10">The sequence shown here is derived from an EMBL/GenBank/DDBJ whole genome shotgun (WGS) entry which is preliminary data.</text>
</comment>
<dbReference type="Pfam" id="PF00892">
    <property type="entry name" value="EamA"/>
    <property type="match status" value="1"/>
</dbReference>
<feature type="transmembrane region" description="Helical" evidence="8">
    <location>
        <begin position="44"/>
        <end position="65"/>
    </location>
</feature>
<dbReference type="InterPro" id="IPR004626">
    <property type="entry name" value="RarD"/>
</dbReference>
<feature type="transmembrane region" description="Helical" evidence="8">
    <location>
        <begin position="219"/>
        <end position="239"/>
    </location>
</feature>
<feature type="transmembrane region" description="Helical" evidence="8">
    <location>
        <begin position="246"/>
        <end position="266"/>
    </location>
</feature>
<dbReference type="SUPFAM" id="SSF103481">
    <property type="entry name" value="Multidrug resistance efflux transporter EmrE"/>
    <property type="match status" value="2"/>
</dbReference>
<name>A0ABT2GF15_9MICO</name>